<accession>A0ABT2EZ81</accession>
<reference evidence="1 2" key="1">
    <citation type="journal article" date="2023" name="Int. J. Syst. Evol. Microbiol.">
        <title>Streptococcus sciuri sp. nov., Staphylococcus marylandisciuri sp. nov. and Staphylococcus americanisciuri sp. nov., isolated from faeces of eastern grey squirrel (Sciurus carolinensis).</title>
        <authorList>
            <person name="Volokhov D.V."/>
            <person name="Zagorodnyaya T.A."/>
            <person name="Furtak V.A."/>
            <person name="Nattanmai G."/>
            <person name="Randall L."/>
            <person name="Jose S."/>
            <person name="Gao Y."/>
            <person name="Eisenberg T."/>
            <person name="Delmonte P."/>
            <person name="Blom J."/>
            <person name="Mitchell K.K."/>
        </authorList>
    </citation>
    <scope>NUCLEOTIDE SEQUENCE [LARGE SCALE GENOMIC DNA]</scope>
    <source>
        <strain evidence="1 2">GRT3</strain>
    </source>
</reference>
<evidence type="ECO:0000313" key="1">
    <source>
        <dbReference type="EMBL" id="MCS4485521.1"/>
    </source>
</evidence>
<gene>
    <name evidence="1" type="ORF">NXS11_01285</name>
</gene>
<name>A0ABT2EZ81_9STAP</name>
<dbReference type="EMBL" id="JANUXY010000001">
    <property type="protein sequence ID" value="MCS4485521.1"/>
    <property type="molecule type" value="Genomic_DNA"/>
</dbReference>
<protein>
    <submittedName>
        <fullName evidence="1">Uncharacterized protein</fullName>
    </submittedName>
</protein>
<evidence type="ECO:0000313" key="2">
    <source>
        <dbReference type="Proteomes" id="UP001205609"/>
    </source>
</evidence>
<sequence length="90" mass="10555">MAKEIGSTLHDSRVRNVNVTNHYLEIRQNNAVYTYRLRNLKLIKQVNYKGNITVLNQVRNVNFTKVGRKNIKIDILVKVGDKWIEKSFIV</sequence>
<dbReference type="Proteomes" id="UP001205609">
    <property type="component" value="Unassembled WGS sequence"/>
</dbReference>
<comment type="caution">
    <text evidence="1">The sequence shown here is derived from an EMBL/GenBank/DDBJ whole genome shotgun (WGS) entry which is preliminary data.</text>
</comment>
<keyword evidence="2" id="KW-1185">Reference proteome</keyword>
<proteinExistence type="predicted"/>
<dbReference type="RefSeq" id="WP_259197984.1">
    <property type="nucleotide sequence ID" value="NZ_JANUXY010000001.1"/>
</dbReference>
<organism evidence="1 2">
    <name type="scientific">Staphylococcus americanisciuri</name>
    <dbReference type="NCBI Taxonomy" id="2973940"/>
    <lineage>
        <taxon>Bacteria</taxon>
        <taxon>Bacillati</taxon>
        <taxon>Bacillota</taxon>
        <taxon>Bacilli</taxon>
        <taxon>Bacillales</taxon>
        <taxon>Staphylococcaceae</taxon>
        <taxon>Staphylococcus</taxon>
    </lineage>
</organism>